<dbReference type="SUPFAM" id="SSF55103">
    <property type="entry name" value="FAD-linked oxidases, C-terminal domain"/>
    <property type="match status" value="1"/>
</dbReference>
<feature type="region of interest" description="Disordered" evidence="8">
    <location>
        <begin position="103"/>
        <end position="125"/>
    </location>
</feature>
<dbReference type="Gene3D" id="3.30.70.2740">
    <property type="match status" value="1"/>
</dbReference>
<dbReference type="PANTHER" id="PTHR11748:SF119">
    <property type="entry name" value="D-2-HYDROXYGLUTARATE DEHYDROGENASE"/>
    <property type="match status" value="1"/>
</dbReference>
<dbReference type="PATRIC" id="fig|1702214.3.peg.1025"/>
<protein>
    <submittedName>
        <fullName evidence="10">FAD-binding protein</fullName>
    </submittedName>
</protein>
<evidence type="ECO:0000256" key="1">
    <source>
        <dbReference type="ARBA" id="ARBA00001974"/>
    </source>
</evidence>
<dbReference type="InterPro" id="IPR006094">
    <property type="entry name" value="Oxid_FAD_bind_N"/>
</dbReference>
<dbReference type="GO" id="GO:0046872">
    <property type="term" value="F:metal ion binding"/>
    <property type="evidence" value="ECO:0007669"/>
    <property type="project" value="UniProtKB-KW"/>
</dbReference>
<evidence type="ECO:0000313" key="10">
    <source>
        <dbReference type="EMBL" id="KQM08458.1"/>
    </source>
</evidence>
<evidence type="ECO:0000256" key="3">
    <source>
        <dbReference type="ARBA" id="ARBA00022723"/>
    </source>
</evidence>
<proteinExistence type="predicted"/>
<comment type="caution">
    <text evidence="10">The sequence shown here is derived from an EMBL/GenBank/DDBJ whole genome shotgun (WGS) entry which is preliminary data.</text>
</comment>
<dbReference type="InterPro" id="IPR016164">
    <property type="entry name" value="FAD-linked_Oxase-like_C"/>
</dbReference>
<keyword evidence="11" id="KW-1185">Reference proteome</keyword>
<dbReference type="InterPro" id="IPR016169">
    <property type="entry name" value="FAD-bd_PCMH_sub2"/>
</dbReference>
<organism evidence="10 11">
    <name type="scientific">Candidatus [Bacteroides] periocalifornicus</name>
    <dbReference type="NCBI Taxonomy" id="1702214"/>
    <lineage>
        <taxon>Bacteria</taxon>
        <taxon>Pseudomonadati</taxon>
        <taxon>Bacteroidota</taxon>
    </lineage>
</organism>
<sequence length="1013" mass="111963">MVGRIRLPWEELACAIDGELHTSSLYRTLYSTDASAYSERPLAVLYPKDTHDVAEALAFARKYSIPIIPRAAGTSLAGQVVGSGLVIDVTKYMRGVMESSDTLVAQPDMKTPTTQEDSHSSALPEPILPSGEPWVRVQPGVVLDELNLLLKPSGHFFAPETSTSNRCCIGGMIGNNSCGSHSVVYGTTREHLLEAEVLLADGSRATFKELDEAEAMRLSRLDTLEGRIYRHILQFLQNPTTQQLIDGHFPDPRLKRRNTGYALDVLYFNWQATRTINLCNLLAGSEGTLAIVLSAKLRLVPQPLPCKALICVHCCSLEESFAANLIALRYHPVAVELMDSTILELSKGNPTQQANRFFLVGEPAAILLVELVAGDSEALKVSADEVVAALQAESLGYAYPVVEGRDIARVWALRKAGLGLLSTLPGDAKPVSLIEDTAVLPERLAAYIADVKQMLAGYGLESVYHAHISVGELHIRPILNLKSPADRVKFRQVARDTALLVKKYRGSISGEHGDGRLRGEFIPLLLGQEVYRQFVELKKVFDPQGILNPGKIVCTPPMDEALRYQEIPAIVDTIFDFSRELGWLRAVEQCNGAGDCRRSSQFGGVMCPTFRVTRDERFTTRARANAMREAFYRLEGKGRFNDSDTLSLLSQCLVCKGCRTECPSNVDMAKYKAEYLQHHYDAKGIPFTTYLVARIADVERLGALWPQAFNTVATWKPTSTLIKHAMGFAPQRSIPTLGKYTLRHWLRKHPSPPSVEGKRVLYLFIDEFTNFLDVEVGIAFVNVLSYLGYSVLTTKHADSGRTEISKGLIRRARRLAGRNVQLFGKLASEHTPLVGIEPSAILTFREEYPSLLRGDGQVKARVLAEHALLYDEFLLQEIQRGRITHEQLPVSPLKGRQVLLHGHCHQKALASVENTRRVLEFFGYRVEVIPSGCCGMAGAFGYERRNYELSMAIGNEVLFPAVRAAGADVLIAAPGTSCRQQIKDGTSIKAFHPVELINFALGIQPPIFKQCSS</sequence>
<dbReference type="InterPro" id="IPR016171">
    <property type="entry name" value="Vanillyl_alc_oxidase_C-sub2"/>
</dbReference>
<dbReference type="InterPro" id="IPR017900">
    <property type="entry name" value="4Fe4S_Fe_S_CS"/>
</dbReference>
<evidence type="ECO:0000256" key="7">
    <source>
        <dbReference type="ARBA" id="ARBA00023014"/>
    </source>
</evidence>
<dbReference type="PANTHER" id="PTHR11748">
    <property type="entry name" value="D-LACTATE DEHYDROGENASE"/>
    <property type="match status" value="1"/>
</dbReference>
<dbReference type="AlphaFoldDB" id="A0A0Q4B7D1"/>
<evidence type="ECO:0000256" key="5">
    <source>
        <dbReference type="ARBA" id="ARBA00023002"/>
    </source>
</evidence>
<dbReference type="Gene3D" id="3.30.465.10">
    <property type="match status" value="1"/>
</dbReference>
<dbReference type="Pfam" id="PF13183">
    <property type="entry name" value="Fer4_8"/>
    <property type="match status" value="1"/>
</dbReference>
<dbReference type="SUPFAM" id="SSF46548">
    <property type="entry name" value="alpha-helical ferredoxin"/>
    <property type="match status" value="1"/>
</dbReference>
<comment type="cofactor">
    <cofactor evidence="1">
        <name>FAD</name>
        <dbReference type="ChEBI" id="CHEBI:57692"/>
    </cofactor>
</comment>
<keyword evidence="5" id="KW-0560">Oxidoreductase</keyword>
<dbReference type="SUPFAM" id="SSF56176">
    <property type="entry name" value="FAD-binding/transporter-associated domain-like"/>
    <property type="match status" value="1"/>
</dbReference>
<keyword evidence="6" id="KW-0408">Iron</keyword>
<dbReference type="InterPro" id="IPR017896">
    <property type="entry name" value="4Fe4S_Fe-S-bd"/>
</dbReference>
<keyword evidence="2" id="KW-0285">Flavoprotein</keyword>
<dbReference type="GO" id="GO:0071949">
    <property type="term" value="F:FAD binding"/>
    <property type="evidence" value="ECO:0007669"/>
    <property type="project" value="InterPro"/>
</dbReference>
<dbReference type="Gene3D" id="1.10.45.10">
    <property type="entry name" value="Vanillyl-alcohol Oxidase, Chain A, domain 4"/>
    <property type="match status" value="1"/>
</dbReference>
<dbReference type="GO" id="GO:0051536">
    <property type="term" value="F:iron-sulfur cluster binding"/>
    <property type="evidence" value="ECO:0007669"/>
    <property type="project" value="UniProtKB-KW"/>
</dbReference>
<dbReference type="Gene3D" id="3.30.43.10">
    <property type="entry name" value="Uridine Diphospho-n-acetylenolpyruvylglucosamine Reductase, domain 2"/>
    <property type="match status" value="1"/>
</dbReference>
<evidence type="ECO:0000256" key="6">
    <source>
        <dbReference type="ARBA" id="ARBA00023004"/>
    </source>
</evidence>
<dbReference type="InterPro" id="IPR004113">
    <property type="entry name" value="FAD-bd_oxidored_4_C"/>
</dbReference>
<keyword evidence="3" id="KW-0479">Metal-binding</keyword>
<evidence type="ECO:0000256" key="4">
    <source>
        <dbReference type="ARBA" id="ARBA00022827"/>
    </source>
</evidence>
<dbReference type="InterPro" id="IPR016167">
    <property type="entry name" value="FAD-bd_PCMH_sub1"/>
</dbReference>
<gene>
    <name evidence="10" type="ORF">AL399_07220</name>
</gene>
<dbReference type="STRING" id="1702214.AL399_07220"/>
<evidence type="ECO:0000259" key="9">
    <source>
        <dbReference type="PROSITE" id="PS51387"/>
    </source>
</evidence>
<dbReference type="Proteomes" id="UP000054172">
    <property type="component" value="Unassembled WGS sequence"/>
</dbReference>
<name>A0A0Q4B7D1_9BACT</name>
<dbReference type="GO" id="GO:0004458">
    <property type="term" value="F:D-lactate dehydrogenase (cytochrome) activity"/>
    <property type="evidence" value="ECO:0007669"/>
    <property type="project" value="UniProtKB-EC"/>
</dbReference>
<dbReference type="Pfam" id="PF01565">
    <property type="entry name" value="FAD_binding_4"/>
    <property type="match status" value="2"/>
</dbReference>
<feature type="domain" description="FAD-binding PCMH-type" evidence="9">
    <location>
        <begin position="37"/>
        <end position="302"/>
    </location>
</feature>
<keyword evidence="4" id="KW-0274">FAD</keyword>
<dbReference type="GO" id="GO:0008720">
    <property type="term" value="F:D-lactate dehydrogenase (NAD+) activity"/>
    <property type="evidence" value="ECO:0007669"/>
    <property type="project" value="TreeGrafter"/>
</dbReference>
<dbReference type="GO" id="GO:1903457">
    <property type="term" value="P:lactate catabolic process"/>
    <property type="evidence" value="ECO:0007669"/>
    <property type="project" value="TreeGrafter"/>
</dbReference>
<evidence type="ECO:0000256" key="2">
    <source>
        <dbReference type="ARBA" id="ARBA00022630"/>
    </source>
</evidence>
<dbReference type="InterPro" id="IPR016166">
    <property type="entry name" value="FAD-bd_PCMH"/>
</dbReference>
<keyword evidence="7" id="KW-0411">Iron-sulfur</keyword>
<evidence type="ECO:0000256" key="8">
    <source>
        <dbReference type="SAM" id="MobiDB-lite"/>
    </source>
</evidence>
<dbReference type="Pfam" id="PF02913">
    <property type="entry name" value="FAD-oxidase_C"/>
    <property type="match status" value="1"/>
</dbReference>
<reference evidence="10" key="1">
    <citation type="submission" date="2015-08" db="EMBL/GenBank/DDBJ databases">
        <title>Candidatus Bacteriodes Periocalifornicus.</title>
        <authorList>
            <person name="McLean J.S."/>
            <person name="Kelley S."/>
        </authorList>
    </citation>
    <scope>NUCLEOTIDE SEQUENCE [LARGE SCALE GENOMIC DNA]</scope>
    <source>
        <strain evidence="10">12B</strain>
    </source>
</reference>
<dbReference type="PROSITE" id="PS00198">
    <property type="entry name" value="4FE4S_FER_1"/>
    <property type="match status" value="1"/>
</dbReference>
<dbReference type="InterPro" id="IPR036318">
    <property type="entry name" value="FAD-bd_PCMH-like_sf"/>
</dbReference>
<dbReference type="EMBL" id="LIIK01000037">
    <property type="protein sequence ID" value="KQM08458.1"/>
    <property type="molecule type" value="Genomic_DNA"/>
</dbReference>
<evidence type="ECO:0000313" key="11">
    <source>
        <dbReference type="Proteomes" id="UP000054172"/>
    </source>
</evidence>
<dbReference type="PROSITE" id="PS51387">
    <property type="entry name" value="FAD_PCMH"/>
    <property type="match status" value="1"/>
</dbReference>
<accession>A0A0Q4B7D1</accession>